<comment type="caution">
    <text evidence="12">The sequence shown here is derived from an EMBL/GenBank/DDBJ whole genome shotgun (WGS) entry which is preliminary data.</text>
</comment>
<gene>
    <name evidence="12" type="ORF">GCM10009802_16050</name>
</gene>
<evidence type="ECO:0000259" key="10">
    <source>
        <dbReference type="Pfam" id="PF00905"/>
    </source>
</evidence>
<reference evidence="13" key="1">
    <citation type="journal article" date="2019" name="Int. J. Syst. Evol. Microbiol.">
        <title>The Global Catalogue of Microorganisms (GCM) 10K type strain sequencing project: providing services to taxonomists for standard genome sequencing and annotation.</title>
        <authorList>
            <consortium name="The Broad Institute Genomics Platform"/>
            <consortium name="The Broad Institute Genome Sequencing Center for Infectious Disease"/>
            <person name="Wu L."/>
            <person name="Ma J."/>
        </authorList>
    </citation>
    <scope>NUCLEOTIDE SEQUENCE [LARGE SCALE GENOMIC DNA]</scope>
    <source>
        <strain evidence="13">JCM 15481</strain>
    </source>
</reference>
<feature type="compositionally biased region" description="Gly residues" evidence="9">
    <location>
        <begin position="712"/>
        <end position="766"/>
    </location>
</feature>
<evidence type="ECO:0000256" key="9">
    <source>
        <dbReference type="SAM" id="MobiDB-lite"/>
    </source>
</evidence>
<feature type="region of interest" description="Disordered" evidence="9">
    <location>
        <begin position="681"/>
        <end position="766"/>
    </location>
</feature>
<name>A0ABP5JEY1_9ACTN</name>
<evidence type="ECO:0000256" key="1">
    <source>
        <dbReference type="ARBA" id="ARBA00022645"/>
    </source>
</evidence>
<proteinExistence type="predicted"/>
<keyword evidence="13" id="KW-1185">Reference proteome</keyword>
<dbReference type="PANTHER" id="PTHR32282">
    <property type="entry name" value="BINDING PROTEIN TRANSPEPTIDASE, PUTATIVE-RELATED"/>
    <property type="match status" value="1"/>
</dbReference>
<dbReference type="InterPro" id="IPR001460">
    <property type="entry name" value="PCN-bd_Tpept"/>
</dbReference>
<dbReference type="Pfam" id="PF00905">
    <property type="entry name" value="Transpeptidase"/>
    <property type="match status" value="1"/>
</dbReference>
<dbReference type="InterPro" id="IPR023346">
    <property type="entry name" value="Lysozyme-like_dom_sf"/>
</dbReference>
<dbReference type="Proteomes" id="UP001500443">
    <property type="component" value="Unassembled WGS sequence"/>
</dbReference>
<evidence type="ECO:0000256" key="4">
    <source>
        <dbReference type="ARBA" id="ARBA00022679"/>
    </source>
</evidence>
<organism evidence="12 13">
    <name type="scientific">Streptomyces synnematoformans</name>
    <dbReference type="NCBI Taxonomy" id="415721"/>
    <lineage>
        <taxon>Bacteria</taxon>
        <taxon>Bacillati</taxon>
        <taxon>Actinomycetota</taxon>
        <taxon>Actinomycetes</taxon>
        <taxon>Kitasatosporales</taxon>
        <taxon>Streptomycetaceae</taxon>
        <taxon>Streptomyces</taxon>
    </lineage>
</organism>
<evidence type="ECO:0000256" key="2">
    <source>
        <dbReference type="ARBA" id="ARBA00022670"/>
    </source>
</evidence>
<keyword evidence="2" id="KW-0645">Protease</keyword>
<keyword evidence="1" id="KW-0121">Carboxypeptidase</keyword>
<feature type="compositionally biased region" description="Acidic residues" evidence="9">
    <location>
        <begin position="694"/>
        <end position="704"/>
    </location>
</feature>
<evidence type="ECO:0000313" key="13">
    <source>
        <dbReference type="Proteomes" id="UP001500443"/>
    </source>
</evidence>
<comment type="catalytic activity">
    <reaction evidence="8">
        <text>[GlcNAc-(1-&gt;4)-Mur2Ac(oyl-L-Ala-gamma-D-Glu-L-Lys-D-Ala-D-Ala)](n)-di-trans,octa-cis-undecaprenyl diphosphate + beta-D-GlcNAc-(1-&gt;4)-Mur2Ac(oyl-L-Ala-gamma-D-Glu-L-Lys-D-Ala-D-Ala)-di-trans,octa-cis-undecaprenyl diphosphate = [GlcNAc-(1-&gt;4)-Mur2Ac(oyl-L-Ala-gamma-D-Glu-L-Lys-D-Ala-D-Ala)](n+1)-di-trans,octa-cis-undecaprenyl diphosphate + di-trans,octa-cis-undecaprenyl diphosphate + H(+)</text>
        <dbReference type="Rhea" id="RHEA:23708"/>
        <dbReference type="Rhea" id="RHEA-COMP:9602"/>
        <dbReference type="Rhea" id="RHEA-COMP:9603"/>
        <dbReference type="ChEBI" id="CHEBI:15378"/>
        <dbReference type="ChEBI" id="CHEBI:58405"/>
        <dbReference type="ChEBI" id="CHEBI:60033"/>
        <dbReference type="ChEBI" id="CHEBI:78435"/>
        <dbReference type="EC" id="2.4.99.28"/>
    </reaction>
</comment>
<dbReference type="InterPro" id="IPR050396">
    <property type="entry name" value="Glycosyltr_51/Transpeptidase"/>
</dbReference>
<evidence type="ECO:0000313" key="12">
    <source>
        <dbReference type="EMBL" id="GAA2115884.1"/>
    </source>
</evidence>
<feature type="domain" description="Penicillin-binding protein transpeptidase" evidence="10">
    <location>
        <begin position="362"/>
        <end position="632"/>
    </location>
</feature>
<dbReference type="SUPFAM" id="SSF53955">
    <property type="entry name" value="Lysozyme-like"/>
    <property type="match status" value="1"/>
</dbReference>
<dbReference type="RefSeq" id="WP_344289097.1">
    <property type="nucleotide sequence ID" value="NZ_BAAAPF010000029.1"/>
</dbReference>
<dbReference type="EMBL" id="BAAAPF010000029">
    <property type="protein sequence ID" value="GAA2115884.1"/>
    <property type="molecule type" value="Genomic_DNA"/>
</dbReference>
<dbReference type="PANTHER" id="PTHR32282:SF33">
    <property type="entry name" value="PEPTIDOGLYCAN GLYCOSYLTRANSFERASE"/>
    <property type="match status" value="1"/>
</dbReference>
<evidence type="ECO:0000256" key="3">
    <source>
        <dbReference type="ARBA" id="ARBA00022676"/>
    </source>
</evidence>
<protein>
    <submittedName>
        <fullName evidence="12">Transglycosylase domain-containing protein</fullName>
    </submittedName>
</protein>
<dbReference type="Pfam" id="PF00912">
    <property type="entry name" value="Transgly"/>
    <property type="match status" value="1"/>
</dbReference>
<dbReference type="InterPro" id="IPR036950">
    <property type="entry name" value="PBP_transglycosylase"/>
</dbReference>
<dbReference type="Gene3D" id="1.10.3810.10">
    <property type="entry name" value="Biosynthetic peptidoglycan transglycosylase-like"/>
    <property type="match status" value="1"/>
</dbReference>
<keyword evidence="6" id="KW-0511">Multifunctional enzyme</keyword>
<dbReference type="SUPFAM" id="SSF56601">
    <property type="entry name" value="beta-lactamase/transpeptidase-like"/>
    <property type="match status" value="1"/>
</dbReference>
<evidence type="ECO:0000256" key="5">
    <source>
        <dbReference type="ARBA" id="ARBA00022801"/>
    </source>
</evidence>
<dbReference type="Gene3D" id="3.40.710.10">
    <property type="entry name" value="DD-peptidase/beta-lactamase superfamily"/>
    <property type="match status" value="1"/>
</dbReference>
<dbReference type="InterPro" id="IPR001264">
    <property type="entry name" value="Glyco_trans_51"/>
</dbReference>
<comment type="catalytic activity">
    <reaction evidence="7">
        <text>Preferential cleavage: (Ac)2-L-Lys-D-Ala-|-D-Ala. Also transpeptidation of peptidyl-alanyl moieties that are N-acyl substituents of D-alanine.</text>
        <dbReference type="EC" id="3.4.16.4"/>
    </reaction>
</comment>
<sequence length="766" mass="80687">MAYKRPGGGLTATQQAAKFLGVSVLAGTVLAGLALPATGLLGLTAKGTVSEFDDIPADLKTPPLSQKTTILDREGGHLADVYSRNRTVVEFDDIAPVMRQAIVAIEDERFYEHGAVDLQGILRALSSNAQSGTVSEGASTLTQQYVKNVFVEEAGNDAEKVAAATRQTVGRKIQELKYAIQVEKELTKDEILENYLNIAFFGQQAYGIEAAAERYFSKSADKLDLAESAMLAGLVQLPSRYDPITDPEAAKKRRNTVLRRMVSNDYVTRAEAAKAMDKPLGLKVSQPRSGCITAVSGAGFFCDYVREVLLKDKGFGETRKQRVKRWNRGGLTIRTTLDPTAQESANESIKSHVYQDDTVATAVTVVEPGSGKIRAMGQSRPYGSGKNETMINLSVEKSMNGSNYGFQVGSTFKPLTAAAALEKGVPNTKVYPSPNEMPYPSPVETCEDGKNWVNTEGSDVENETEEEVGPYSMREATAKSINTYFVSLISDIGICPVKELAQSMGVHRGDGGELEESPSLTLGGQTIAPLAMANAYATFANRGEYCSPIAIESMKDAKGRKLPVPKSQCKRVMSQKTAGTINTLLSGVVEDGTGQQAGLTGRDNAGKTGTTDERKAAWFVGYTSDLAGAVWVGGPTDDVSMENIQIGPTYHARVFGGAVPGPIWRDAMDGALAGKTSPALFKVPVAADRPKKDDDEDEDDDEDDKPSNPLGGLLGGGGNGGGGGGNSGGGNGGGSLDGGTADGGLDGGWTDGGNGNSGPGGWPDAG</sequence>
<evidence type="ECO:0000256" key="7">
    <source>
        <dbReference type="ARBA" id="ARBA00034000"/>
    </source>
</evidence>
<feature type="domain" description="Glycosyl transferase family 51" evidence="11">
    <location>
        <begin position="79"/>
        <end position="261"/>
    </location>
</feature>
<accession>A0ABP5JEY1</accession>
<evidence type="ECO:0000256" key="8">
    <source>
        <dbReference type="ARBA" id="ARBA00049902"/>
    </source>
</evidence>
<evidence type="ECO:0000256" key="6">
    <source>
        <dbReference type="ARBA" id="ARBA00023268"/>
    </source>
</evidence>
<keyword evidence="3" id="KW-0328">Glycosyltransferase</keyword>
<keyword evidence="4" id="KW-0808">Transferase</keyword>
<evidence type="ECO:0000259" key="11">
    <source>
        <dbReference type="Pfam" id="PF00912"/>
    </source>
</evidence>
<keyword evidence="5" id="KW-0378">Hydrolase</keyword>
<dbReference type="InterPro" id="IPR012338">
    <property type="entry name" value="Beta-lactam/transpept-like"/>
</dbReference>